<dbReference type="KEGG" id="ahb:bsdtb5_39810"/>
<feature type="transmembrane region" description="Helical" evidence="1">
    <location>
        <begin position="625"/>
        <end position="643"/>
    </location>
</feature>
<dbReference type="PANTHER" id="PTHR46825:SF9">
    <property type="entry name" value="BETA-LACTAMASE-RELATED DOMAIN-CONTAINING PROTEIN"/>
    <property type="match status" value="1"/>
</dbReference>
<name>A0A7R7EQ11_9FIRM</name>
<feature type="transmembrane region" description="Helical" evidence="1">
    <location>
        <begin position="590"/>
        <end position="613"/>
    </location>
</feature>
<proteinExistence type="predicted"/>
<gene>
    <name evidence="3" type="ORF">bsdtb5_39810</name>
</gene>
<dbReference type="Proteomes" id="UP000595897">
    <property type="component" value="Chromosome"/>
</dbReference>
<keyword evidence="1" id="KW-1133">Transmembrane helix</keyword>
<dbReference type="RefSeq" id="WP_271713713.1">
    <property type="nucleotide sequence ID" value="NZ_AP024169.1"/>
</dbReference>
<evidence type="ECO:0000313" key="3">
    <source>
        <dbReference type="EMBL" id="BCN32686.1"/>
    </source>
</evidence>
<dbReference type="InterPro" id="IPR050491">
    <property type="entry name" value="AmpC-like"/>
</dbReference>
<keyword evidence="1" id="KW-0472">Membrane</keyword>
<feature type="domain" description="Beta-lactamase-related" evidence="2">
    <location>
        <begin position="53"/>
        <end position="371"/>
    </location>
</feature>
<reference evidence="3 4" key="1">
    <citation type="submission" date="2020-11" db="EMBL/GenBank/DDBJ databases">
        <title>Draft genome sequencing of a Lachnospiraceae strain isolated from anoxic soil subjected to BSD treatment.</title>
        <authorList>
            <person name="Uek A."/>
            <person name="Tonouchi A."/>
        </authorList>
    </citation>
    <scope>NUCLEOTIDE SEQUENCE [LARGE SCALE GENOMIC DNA]</scope>
    <source>
        <strain evidence="3 4">TB5</strain>
    </source>
</reference>
<evidence type="ECO:0000256" key="1">
    <source>
        <dbReference type="SAM" id="Phobius"/>
    </source>
</evidence>
<accession>A0A7R7EQ11</accession>
<keyword evidence="4" id="KW-1185">Reference proteome</keyword>
<protein>
    <recommendedName>
        <fullName evidence="2">Beta-lactamase-related domain-containing protein</fullName>
    </recommendedName>
</protein>
<feature type="transmembrane region" description="Helical" evidence="1">
    <location>
        <begin position="560"/>
        <end position="578"/>
    </location>
</feature>
<evidence type="ECO:0000259" key="2">
    <source>
        <dbReference type="Pfam" id="PF00144"/>
    </source>
</evidence>
<dbReference type="EMBL" id="AP024169">
    <property type="protein sequence ID" value="BCN32686.1"/>
    <property type="molecule type" value="Genomic_DNA"/>
</dbReference>
<keyword evidence="1" id="KW-0812">Transmembrane</keyword>
<sequence length="650" mass="73492">MKRFLTVILMCVMIMSVLDVRVLASEVDKKTPSGIAYRDIGQKINGYMKEREDGLAACSVAVLDGQNTIYQGYYGQSNRKKGTVTNDHTVYEWGSISKLLIWVSVMQLYEEGKLDFDTDISEYLPDGFLTKRKYPDKITMLNLMNHNAGWQETTYDIEVKEKSKIVSLKKALHESEPSQIYRPNEITAYSNWGSALAAYIVERISGVSYGKYVGDRIFAPLGMKHTSVLPDCSDNPWVKEERQKLNCYSITQDSKEDYGSCIRYILLYPAGSATGTLGDIVTFAKAFTTDSKKCPLFKKENTLNTMLRASSYYGKPGATSGMERVCHGLWTMEYATEVKGHAGNTSGCSTNLVFDDKTGLTVVVMTNEVGETAFCYGIPALIYGSFKDRKDFAITKTTDIHGIYQSARSIQKGFFKYSYYTGGLFPISKTNAKGGYKLSIGDGTLTQISDQVYLFDNGNGMQGIQYLYQNEKGETYLQQFSSDYKRANSAVFWMNIILLLLCVGAIILAYISVIIIVVKLISGRIIFIIFKRKNYNNQNSSKQRENTGSSKENLIKWLRTGNLIVMMIVGVLCYQYIIQPLDGGTLTKSIVVWKCILNSILSVFPIIYTTVFIREWKHIVARRKRYLLTAILGVVVSFSIWYWQWYNFVC</sequence>
<organism evidence="3 4">
    <name type="scientific">Anaeromicropila herbilytica</name>
    <dbReference type="NCBI Taxonomy" id="2785025"/>
    <lineage>
        <taxon>Bacteria</taxon>
        <taxon>Bacillati</taxon>
        <taxon>Bacillota</taxon>
        <taxon>Clostridia</taxon>
        <taxon>Lachnospirales</taxon>
        <taxon>Lachnospiraceae</taxon>
        <taxon>Anaeromicropila</taxon>
    </lineage>
</organism>
<dbReference type="Pfam" id="PF00144">
    <property type="entry name" value="Beta-lactamase"/>
    <property type="match status" value="1"/>
</dbReference>
<dbReference type="InterPro" id="IPR001466">
    <property type="entry name" value="Beta-lactam-related"/>
</dbReference>
<dbReference type="PANTHER" id="PTHR46825">
    <property type="entry name" value="D-ALANYL-D-ALANINE-CARBOXYPEPTIDASE/ENDOPEPTIDASE AMPH"/>
    <property type="match status" value="1"/>
</dbReference>
<evidence type="ECO:0000313" key="4">
    <source>
        <dbReference type="Proteomes" id="UP000595897"/>
    </source>
</evidence>
<feature type="transmembrane region" description="Helical" evidence="1">
    <location>
        <begin position="492"/>
        <end position="522"/>
    </location>
</feature>
<dbReference type="Gene3D" id="3.40.710.10">
    <property type="entry name" value="DD-peptidase/beta-lactamase superfamily"/>
    <property type="match status" value="1"/>
</dbReference>
<dbReference type="SUPFAM" id="SSF56601">
    <property type="entry name" value="beta-lactamase/transpeptidase-like"/>
    <property type="match status" value="1"/>
</dbReference>
<dbReference type="InterPro" id="IPR012338">
    <property type="entry name" value="Beta-lactam/transpept-like"/>
</dbReference>
<dbReference type="AlphaFoldDB" id="A0A7R7EQ11"/>